<dbReference type="EMBL" id="PPCV01000007">
    <property type="protein sequence ID" value="RXW31586.1"/>
    <property type="molecule type" value="Genomic_DNA"/>
</dbReference>
<dbReference type="RefSeq" id="WP_129459193.1">
    <property type="nucleotide sequence ID" value="NZ_PPCV01000007.1"/>
</dbReference>
<evidence type="ECO:0000313" key="6">
    <source>
        <dbReference type="Proteomes" id="UP000290624"/>
    </source>
</evidence>
<evidence type="ECO:0000256" key="2">
    <source>
        <dbReference type="ARBA" id="ARBA00022679"/>
    </source>
</evidence>
<dbReference type="GO" id="GO:1901137">
    <property type="term" value="P:carbohydrate derivative biosynthetic process"/>
    <property type="evidence" value="ECO:0007669"/>
    <property type="project" value="UniProtKB-ARBA"/>
</dbReference>
<evidence type="ECO:0000256" key="1">
    <source>
        <dbReference type="ARBA" id="ARBA00022676"/>
    </source>
</evidence>
<keyword evidence="2" id="KW-0808">Transferase</keyword>
<dbReference type="InterPro" id="IPR028098">
    <property type="entry name" value="Glyco_trans_4-like_N"/>
</dbReference>
<reference evidence="5 6" key="1">
    <citation type="submission" date="2018-01" db="EMBL/GenBank/DDBJ databases">
        <title>Lactibacter flavus gen. nov., sp. nov., a novel bacterium of the family Propionibacteriaceae isolated from raw milk and dairy products.</title>
        <authorList>
            <person name="Wenning M."/>
            <person name="Breitenwieser F."/>
            <person name="Huptas C."/>
            <person name="von Neubeck M."/>
            <person name="Busse H.-J."/>
            <person name="Scherer S."/>
        </authorList>
    </citation>
    <scope>NUCLEOTIDE SEQUENCE [LARGE SCALE GENOMIC DNA]</scope>
    <source>
        <strain evidence="5 6">VG341</strain>
    </source>
</reference>
<dbReference type="SUPFAM" id="SSF53756">
    <property type="entry name" value="UDP-Glycosyltransferase/glycogen phosphorylase"/>
    <property type="match status" value="1"/>
</dbReference>
<comment type="caution">
    <text evidence="5">The sequence shown here is derived from an EMBL/GenBank/DDBJ whole genome shotgun (WGS) entry which is preliminary data.</text>
</comment>
<dbReference type="Gene3D" id="3.40.50.2000">
    <property type="entry name" value="Glycogen Phosphorylase B"/>
    <property type="match status" value="2"/>
</dbReference>
<dbReference type="AlphaFoldDB" id="A0A4Q2EG64"/>
<keyword evidence="6" id="KW-1185">Reference proteome</keyword>
<dbReference type="PANTHER" id="PTHR45947">
    <property type="entry name" value="SULFOQUINOVOSYL TRANSFERASE SQD2"/>
    <property type="match status" value="1"/>
</dbReference>
<dbReference type="Proteomes" id="UP000290624">
    <property type="component" value="Unassembled WGS sequence"/>
</dbReference>
<organism evidence="5 6">
    <name type="scientific">Propioniciclava flava</name>
    <dbReference type="NCBI Taxonomy" id="2072026"/>
    <lineage>
        <taxon>Bacteria</taxon>
        <taxon>Bacillati</taxon>
        <taxon>Actinomycetota</taxon>
        <taxon>Actinomycetes</taxon>
        <taxon>Propionibacteriales</taxon>
        <taxon>Propionibacteriaceae</taxon>
        <taxon>Propioniciclava</taxon>
    </lineage>
</organism>
<dbReference type="GO" id="GO:0016757">
    <property type="term" value="F:glycosyltransferase activity"/>
    <property type="evidence" value="ECO:0007669"/>
    <property type="project" value="UniProtKB-KW"/>
</dbReference>
<dbReference type="OrthoDB" id="5242526at2"/>
<feature type="domain" description="Glycosyltransferase subfamily 4-like N-terminal" evidence="4">
    <location>
        <begin position="51"/>
        <end position="255"/>
    </location>
</feature>
<evidence type="ECO:0000259" key="4">
    <source>
        <dbReference type="Pfam" id="PF13439"/>
    </source>
</evidence>
<accession>A0A4Q2EG64</accession>
<proteinExistence type="predicted"/>
<dbReference type="PANTHER" id="PTHR45947:SF3">
    <property type="entry name" value="SULFOQUINOVOSYL TRANSFERASE SQD2"/>
    <property type="match status" value="1"/>
</dbReference>
<gene>
    <name evidence="5" type="ORF">C1706_10475</name>
</gene>
<keyword evidence="1" id="KW-0328">Glycosyltransferase</keyword>
<dbReference type="InterPro" id="IPR050194">
    <property type="entry name" value="Glycosyltransferase_grp1"/>
</dbReference>
<evidence type="ECO:0000313" key="5">
    <source>
        <dbReference type="EMBL" id="RXW31586.1"/>
    </source>
</evidence>
<dbReference type="Pfam" id="PF13439">
    <property type="entry name" value="Glyco_transf_4"/>
    <property type="match status" value="1"/>
</dbReference>
<dbReference type="Pfam" id="PF13692">
    <property type="entry name" value="Glyco_trans_1_4"/>
    <property type="match status" value="1"/>
</dbReference>
<feature type="region of interest" description="Disordered" evidence="3">
    <location>
        <begin position="1"/>
        <end position="26"/>
    </location>
</feature>
<evidence type="ECO:0000256" key="3">
    <source>
        <dbReference type="SAM" id="MobiDB-lite"/>
    </source>
</evidence>
<sequence>MELSDPSRARPRTAPGSASPRQPGQRPLRVALFTDNYGPAPSGLLYAVQFLEKQLLDDGYQVQVVAPATPGPNPYKNHPLRSELRLPSIKLPGLPMAVAGGRGFERALDAFEADPPDLIHVQGLGPIGLLGVWAADRAECPLMVTWHTDFEAYADHYAMLTPFLDAFYQLLKVSTKGMKRPQMQDMRRWLSDGRLVASGLLRRRPTSLSRRNLLDAARGMLEAAELVTTPSDKTAVRVRELAPRSHIRVVPNGVDALPSGRPLPAASGPRILYVGRIAPEKNIALLVDAFAWVREDIPDAELMFVGDWRVSSSVAQKLRAARRRGGVTLVGQIPRQQLGPYYASADVFAFPSTSDTQALVLHEAAHAGLPIVSVDDELRLVVDPDVNALIARPTPESLARQLVTMLRRLQDPEFAQRARARSREMASWWTIQRQSEAMMDLYRDLAAGTPIPESMHADPS</sequence>
<name>A0A4Q2EG64_9ACTN</name>
<protein>
    <recommendedName>
        <fullName evidence="4">Glycosyltransferase subfamily 4-like N-terminal domain-containing protein</fullName>
    </recommendedName>
</protein>